<sequence length="164" mass="17395">MSGAEPTNTSFLSTTPLLPGTDLQNNRTQAEFGLICSGEKTRRLLLESLLSQKLGSHFSQIGAVFRRHRAKRCSRSQASNPGRRGGRRSLGIGMEIGEGAGGPGGPDGPGIRFGCASFNQDSTSLALGTKTNYKLFSLTMVEKLDCIHESGQYEALTALCNSAG</sequence>
<protein>
    <submittedName>
        <fullName evidence="1">Uncharacterized protein</fullName>
    </submittedName>
</protein>
<organism evidence="1 2">
    <name type="scientific">Larimichthys crocea</name>
    <name type="common">Large yellow croaker</name>
    <name type="synonym">Pseudosciaena crocea</name>
    <dbReference type="NCBI Taxonomy" id="215358"/>
    <lineage>
        <taxon>Eukaryota</taxon>
        <taxon>Metazoa</taxon>
        <taxon>Chordata</taxon>
        <taxon>Craniata</taxon>
        <taxon>Vertebrata</taxon>
        <taxon>Euteleostomi</taxon>
        <taxon>Actinopterygii</taxon>
        <taxon>Neopterygii</taxon>
        <taxon>Teleostei</taxon>
        <taxon>Neoteleostei</taxon>
        <taxon>Acanthomorphata</taxon>
        <taxon>Eupercaria</taxon>
        <taxon>Sciaenidae</taxon>
        <taxon>Larimichthys</taxon>
    </lineage>
</organism>
<evidence type="ECO:0000313" key="2">
    <source>
        <dbReference type="Proteomes" id="UP000793456"/>
    </source>
</evidence>
<reference evidence="1" key="1">
    <citation type="submission" date="2018-11" db="EMBL/GenBank/DDBJ databases">
        <title>The sequence and de novo assembly of Larimichthys crocea genome using PacBio and Hi-C technologies.</title>
        <authorList>
            <person name="Xu P."/>
            <person name="Chen B."/>
            <person name="Zhou Z."/>
            <person name="Ke Q."/>
            <person name="Wu Y."/>
            <person name="Bai H."/>
            <person name="Pu F."/>
        </authorList>
    </citation>
    <scope>NUCLEOTIDE SEQUENCE</scope>
    <source>
        <tissue evidence="1">Muscle</tissue>
    </source>
</reference>
<proteinExistence type="predicted"/>
<keyword evidence="2" id="KW-1185">Reference proteome</keyword>
<dbReference type="EMBL" id="CM011682">
    <property type="protein sequence ID" value="TMS14793.1"/>
    <property type="molecule type" value="Genomic_DNA"/>
</dbReference>
<dbReference type="Proteomes" id="UP000793456">
    <property type="component" value="Chromosome IX"/>
</dbReference>
<comment type="caution">
    <text evidence="1">The sequence shown here is derived from an EMBL/GenBank/DDBJ whole genome shotgun (WGS) entry which is preliminary data.</text>
</comment>
<gene>
    <name evidence="1" type="ORF">E3U43_021255</name>
</gene>
<evidence type="ECO:0000313" key="1">
    <source>
        <dbReference type="EMBL" id="TMS14793.1"/>
    </source>
</evidence>
<accession>A0ACD3R600</accession>
<name>A0ACD3R600_LARCR</name>